<dbReference type="EMBL" id="JASSQD010000001">
    <property type="protein sequence ID" value="MDK9558032.1"/>
    <property type="molecule type" value="Genomic_DNA"/>
</dbReference>
<evidence type="ECO:0000259" key="2">
    <source>
        <dbReference type="Pfam" id="PF03886"/>
    </source>
</evidence>
<keyword evidence="4" id="KW-1185">Reference proteome</keyword>
<keyword evidence="3" id="KW-0449">Lipoprotein</keyword>
<feature type="chain" id="PRO_5046272603" evidence="1">
    <location>
        <begin position="20"/>
        <end position="217"/>
    </location>
</feature>
<organism evidence="3 4">
    <name type="scientific">Marinobacter albus</name>
    <dbReference type="NCBI Taxonomy" id="3030833"/>
    <lineage>
        <taxon>Bacteria</taxon>
        <taxon>Pseudomonadati</taxon>
        <taxon>Pseudomonadota</taxon>
        <taxon>Gammaproteobacteria</taxon>
        <taxon>Pseudomonadales</taxon>
        <taxon>Marinobacteraceae</taxon>
        <taxon>Marinobacter</taxon>
    </lineage>
</organism>
<evidence type="ECO:0000313" key="3">
    <source>
        <dbReference type="EMBL" id="MDK9558032.1"/>
    </source>
</evidence>
<feature type="signal peptide" evidence="1">
    <location>
        <begin position="1"/>
        <end position="19"/>
    </location>
</feature>
<dbReference type="Pfam" id="PF03886">
    <property type="entry name" value="ABC_trans_aux"/>
    <property type="match status" value="1"/>
</dbReference>
<feature type="domain" description="ABC-type transport auxiliary lipoprotein component" evidence="2">
    <location>
        <begin position="41"/>
        <end position="192"/>
    </location>
</feature>
<name>A0ABT7HCF5_9GAMM</name>
<accession>A0ABT7HCF5</accession>
<protein>
    <submittedName>
        <fullName evidence="3">ABC-type transport auxiliary lipoprotein family protein</fullName>
    </submittedName>
</protein>
<dbReference type="RefSeq" id="WP_285368152.1">
    <property type="nucleotide sequence ID" value="NZ_JASSQD010000001.1"/>
</dbReference>
<evidence type="ECO:0000313" key="4">
    <source>
        <dbReference type="Proteomes" id="UP001223547"/>
    </source>
</evidence>
<comment type="caution">
    <text evidence="3">The sequence shown here is derived from an EMBL/GenBank/DDBJ whole genome shotgun (WGS) entry which is preliminary data.</text>
</comment>
<proteinExistence type="predicted"/>
<dbReference type="Proteomes" id="UP001223547">
    <property type="component" value="Unassembled WGS sequence"/>
</dbReference>
<keyword evidence="1" id="KW-0732">Signal</keyword>
<dbReference type="Gene3D" id="3.40.50.10610">
    <property type="entry name" value="ABC-type transport auxiliary lipoprotein component"/>
    <property type="match status" value="1"/>
</dbReference>
<dbReference type="SUPFAM" id="SSF159594">
    <property type="entry name" value="XCC0632-like"/>
    <property type="match status" value="1"/>
</dbReference>
<dbReference type="InterPro" id="IPR005586">
    <property type="entry name" value="ABC_trans_aux"/>
</dbReference>
<evidence type="ECO:0000256" key="1">
    <source>
        <dbReference type="SAM" id="SignalP"/>
    </source>
</evidence>
<sequence length="217" mass="23852">MTGFLPSLTMTTLLLTALAGCTVFPTPEPPRVMDFAVPDPTFRAPETRPYSFRVDTPYASDPLSSNRILAKPTPWEFQVYDGVRWRDTVPVIVRDLLVKTIRASGGFENVISDTNPADADWTLVIELSAFHTENNAETVTAVIELHGQVIDNRSRATLCSDSFRIEQPAEGSDIEAVVKAFSQAGERLSQTITEWATRCNGAASQEAGNRSDQAAFR</sequence>
<gene>
    <name evidence="3" type="ORF">QQF73_10400</name>
</gene>
<reference evidence="3 4" key="1">
    <citation type="submission" date="2023-05" db="EMBL/GenBank/DDBJ databases">
        <title>Marinobacter albus sp. nov., a marine bacterium isolated from sand in a coastal intertidal zone of huludao.</title>
        <authorList>
            <person name="Deng T."/>
        </authorList>
    </citation>
    <scope>NUCLEOTIDE SEQUENCE [LARGE SCALE GENOMIC DNA]</scope>
    <source>
        <strain evidence="3 4">M216</strain>
    </source>
</reference>